<protein>
    <submittedName>
        <fullName evidence="5">DM13 domain-containing protein</fullName>
    </submittedName>
</protein>
<evidence type="ECO:0000256" key="1">
    <source>
        <dbReference type="SAM" id="MobiDB-lite"/>
    </source>
</evidence>
<feature type="transmembrane region" description="Helical" evidence="2">
    <location>
        <begin position="40"/>
        <end position="58"/>
    </location>
</feature>
<evidence type="ECO:0000313" key="7">
    <source>
        <dbReference type="Proteomes" id="UP001609175"/>
    </source>
</evidence>
<keyword evidence="2" id="KW-0472">Membrane</keyword>
<sequence>MKTRVALIVGAAIVAVAGLAITAAVRPNLVRNTSTHPRTWALAAAAIAALLLVGWIVYKITKRRWPAYVVSGIGVLVLVALVVVPTFRSTTVDEADPLASVSRTEGSPPPGGSSAGVSDAPPAGPRLVATAEFVGIDHTAEGVAKLIDLGTGERIVRLENFDVEPGPDYRVYFSAGSDQQRPDGGIELGALKGTRGDQNYELPDGVDIGPEHTLLIWCRAFAVPVANATILVG</sequence>
<evidence type="ECO:0000313" key="6">
    <source>
        <dbReference type="EMBL" id="MFH5245293.1"/>
    </source>
</evidence>
<feature type="domain" description="DM13" evidence="3">
    <location>
        <begin position="125"/>
        <end position="231"/>
    </location>
</feature>
<comment type="caution">
    <text evidence="5">The sequence shown here is derived from an EMBL/GenBank/DDBJ whole genome shotgun (WGS) entry which is preliminary data.</text>
</comment>
<name>A0ABW7KD42_9NOCA</name>
<evidence type="ECO:0000313" key="9">
    <source>
        <dbReference type="Proteomes" id="UP001609219"/>
    </source>
</evidence>
<accession>A0ABW7KD42</accession>
<dbReference type="RefSeq" id="WP_395114885.1">
    <property type="nucleotide sequence ID" value="NZ_JBIMSN010000123.1"/>
</dbReference>
<keyword evidence="9" id="KW-1185">Reference proteome</keyword>
<dbReference type="EMBL" id="JBIMSO010000051">
    <property type="protein sequence ID" value="MFH5209199.1"/>
    <property type="molecule type" value="Genomic_DNA"/>
</dbReference>
<evidence type="ECO:0000256" key="2">
    <source>
        <dbReference type="SAM" id="Phobius"/>
    </source>
</evidence>
<dbReference type="Proteomes" id="UP001609175">
    <property type="component" value="Unassembled WGS sequence"/>
</dbReference>
<dbReference type="EMBL" id="JBIMSN010000123">
    <property type="protein sequence ID" value="MFH5231830.1"/>
    <property type="molecule type" value="Genomic_DNA"/>
</dbReference>
<dbReference type="Proteomes" id="UP001609176">
    <property type="component" value="Unassembled WGS sequence"/>
</dbReference>
<keyword evidence="2" id="KW-1133">Transmembrane helix</keyword>
<evidence type="ECO:0000313" key="5">
    <source>
        <dbReference type="EMBL" id="MFH5231830.1"/>
    </source>
</evidence>
<evidence type="ECO:0000313" key="4">
    <source>
        <dbReference type="EMBL" id="MFH5209199.1"/>
    </source>
</evidence>
<dbReference type="PROSITE" id="PS51549">
    <property type="entry name" value="DM13"/>
    <property type="match status" value="1"/>
</dbReference>
<gene>
    <name evidence="6" type="ORF">ACHIPV_25945</name>
    <name evidence="4" type="ORF">ACHIPZ_13490</name>
    <name evidence="5" type="ORF">ACHIRB_25140</name>
</gene>
<proteinExistence type="predicted"/>
<dbReference type="InterPro" id="IPR019545">
    <property type="entry name" value="DM13_domain"/>
</dbReference>
<feature type="region of interest" description="Disordered" evidence="1">
    <location>
        <begin position="97"/>
        <end position="121"/>
    </location>
</feature>
<keyword evidence="2" id="KW-0812">Transmembrane</keyword>
<evidence type="ECO:0000313" key="8">
    <source>
        <dbReference type="Proteomes" id="UP001609176"/>
    </source>
</evidence>
<dbReference type="EMBL" id="JBIMSP010000068">
    <property type="protein sequence ID" value="MFH5245293.1"/>
    <property type="molecule type" value="Genomic_DNA"/>
</dbReference>
<reference evidence="7 8" key="1">
    <citation type="submission" date="2024-10" db="EMBL/GenBank/DDBJ databases">
        <authorList>
            <person name="Riesco R."/>
        </authorList>
    </citation>
    <scope>NUCLEOTIDE SEQUENCE [LARGE SCALE GENOMIC DNA]</scope>
    <source>
        <strain evidence="6 8">NCIMB 15448</strain>
        <strain evidence="4 7">NCIMB 15449</strain>
        <strain evidence="5 9">NCIMB 15450</strain>
    </source>
</reference>
<dbReference type="Pfam" id="PF10517">
    <property type="entry name" value="DM13"/>
    <property type="match status" value="1"/>
</dbReference>
<evidence type="ECO:0000259" key="3">
    <source>
        <dbReference type="PROSITE" id="PS51549"/>
    </source>
</evidence>
<dbReference type="Proteomes" id="UP001609219">
    <property type="component" value="Unassembled WGS sequence"/>
</dbReference>
<organism evidence="5 9">
    <name type="scientific">Antrihabitans spumae</name>
    <dbReference type="NCBI Taxonomy" id="3373370"/>
    <lineage>
        <taxon>Bacteria</taxon>
        <taxon>Bacillati</taxon>
        <taxon>Actinomycetota</taxon>
        <taxon>Actinomycetes</taxon>
        <taxon>Mycobacteriales</taxon>
        <taxon>Nocardiaceae</taxon>
        <taxon>Antrihabitans</taxon>
    </lineage>
</organism>
<feature type="transmembrane region" description="Helical" evidence="2">
    <location>
        <begin position="65"/>
        <end position="87"/>
    </location>
</feature>